<feature type="region of interest" description="Disordered" evidence="3">
    <location>
        <begin position="14"/>
        <end position="34"/>
    </location>
</feature>
<evidence type="ECO:0000256" key="2">
    <source>
        <dbReference type="SAM" id="Coils"/>
    </source>
</evidence>
<keyword evidence="6" id="KW-1185">Reference proteome</keyword>
<feature type="domain" description="Multidrug resistance protein MdtA-like barrel-sandwich hybrid" evidence="4">
    <location>
        <begin position="108"/>
        <end position="234"/>
    </location>
</feature>
<dbReference type="Proteomes" id="UP000321039">
    <property type="component" value="Unassembled WGS sequence"/>
</dbReference>
<comment type="similarity">
    <text evidence="1">Belongs to the membrane fusion protein (MFP) (TC 8.A.1) family.</text>
</comment>
<dbReference type="Pfam" id="PF25917">
    <property type="entry name" value="BSH_RND"/>
    <property type="match status" value="1"/>
</dbReference>
<gene>
    <name evidence="5" type="ORF">FV139_13405</name>
</gene>
<keyword evidence="2" id="KW-0175">Coiled coil</keyword>
<evidence type="ECO:0000313" key="6">
    <source>
        <dbReference type="Proteomes" id="UP000321039"/>
    </source>
</evidence>
<dbReference type="Gene3D" id="2.40.50.100">
    <property type="match status" value="1"/>
</dbReference>
<feature type="coiled-coil region" evidence="2">
    <location>
        <begin position="184"/>
        <end position="211"/>
    </location>
</feature>
<proteinExistence type="inferred from homology"/>
<organism evidence="5 6">
    <name type="scientific">Parahaliea maris</name>
    <dbReference type="NCBI Taxonomy" id="2716870"/>
    <lineage>
        <taxon>Bacteria</taxon>
        <taxon>Pseudomonadati</taxon>
        <taxon>Pseudomonadota</taxon>
        <taxon>Gammaproteobacteria</taxon>
        <taxon>Cellvibrionales</taxon>
        <taxon>Halieaceae</taxon>
        <taxon>Parahaliea</taxon>
    </lineage>
</organism>
<evidence type="ECO:0000259" key="4">
    <source>
        <dbReference type="Pfam" id="PF25917"/>
    </source>
</evidence>
<evidence type="ECO:0000256" key="3">
    <source>
        <dbReference type="SAM" id="MobiDB-lite"/>
    </source>
</evidence>
<dbReference type="NCBIfam" id="TIGR01730">
    <property type="entry name" value="RND_mfp"/>
    <property type="match status" value="1"/>
</dbReference>
<accession>A0A5C8ZWW4</accession>
<evidence type="ECO:0000256" key="1">
    <source>
        <dbReference type="ARBA" id="ARBA00009477"/>
    </source>
</evidence>
<dbReference type="PANTHER" id="PTHR30469">
    <property type="entry name" value="MULTIDRUG RESISTANCE PROTEIN MDTA"/>
    <property type="match status" value="1"/>
</dbReference>
<protein>
    <submittedName>
        <fullName evidence="5">Efflux RND transporter periplasmic adaptor subunit</fullName>
    </submittedName>
</protein>
<dbReference type="Gene3D" id="1.10.287.470">
    <property type="entry name" value="Helix hairpin bin"/>
    <property type="match status" value="1"/>
</dbReference>
<evidence type="ECO:0000313" key="5">
    <source>
        <dbReference type="EMBL" id="TXS92948.1"/>
    </source>
</evidence>
<dbReference type="EMBL" id="VRZA01000004">
    <property type="protein sequence ID" value="TXS92948.1"/>
    <property type="molecule type" value="Genomic_DNA"/>
</dbReference>
<dbReference type="GO" id="GO:1990281">
    <property type="term" value="C:efflux pump complex"/>
    <property type="evidence" value="ECO:0007669"/>
    <property type="project" value="TreeGrafter"/>
</dbReference>
<reference evidence="5 6" key="1">
    <citation type="submission" date="2019-08" db="EMBL/GenBank/DDBJ databases">
        <title>Parahaliea maris sp. nov., isolated from the surface seawater.</title>
        <authorList>
            <person name="Liu Y."/>
        </authorList>
    </citation>
    <scope>NUCLEOTIDE SEQUENCE [LARGE SCALE GENOMIC DNA]</scope>
    <source>
        <strain evidence="5 6">HSLHS9</strain>
    </source>
</reference>
<dbReference type="GO" id="GO:0015562">
    <property type="term" value="F:efflux transmembrane transporter activity"/>
    <property type="evidence" value="ECO:0007669"/>
    <property type="project" value="TreeGrafter"/>
</dbReference>
<dbReference type="SUPFAM" id="SSF111369">
    <property type="entry name" value="HlyD-like secretion proteins"/>
    <property type="match status" value="1"/>
</dbReference>
<name>A0A5C8ZWW4_9GAMM</name>
<dbReference type="AlphaFoldDB" id="A0A5C8ZWW4"/>
<comment type="caution">
    <text evidence="5">The sequence shown here is derived from an EMBL/GenBank/DDBJ whole genome shotgun (WGS) entry which is preliminary data.</text>
</comment>
<dbReference type="Gene3D" id="2.40.420.20">
    <property type="match status" value="1"/>
</dbReference>
<dbReference type="InterPro" id="IPR006143">
    <property type="entry name" value="RND_pump_MFP"/>
</dbReference>
<dbReference type="Gene3D" id="2.40.30.170">
    <property type="match status" value="1"/>
</dbReference>
<dbReference type="InterPro" id="IPR058625">
    <property type="entry name" value="MdtA-like_BSH"/>
</dbReference>
<sequence>MLRPLTLRLSRLTLRNGHLPMPSPSSPSTTSRQRVRTAAGAAVALLLAVGLSSLLHWRAGASDAREPAAALPVATTVFEQNAGYAEERRFLGVTEAPRRTDLGFESGGLLDRVEVNEGTEVEAGQLLAEQDPRLLQSRRSAAAAELETLQADLELAHLKAQRQRDLQASGAVSREAFDETRLRAQALESQRKSVAAQLERLDIELEKLALRAPYNGVVAALYTDPGAVVSPGTPILRLIQAGPREAHVGVPPELAADLTPGKVYPLQWRGQTLNAPLRAVRPDLDPASRTAVAVFELPETLAALDGEAITLQLQRHIPEPGGWLPVSALLEGQRGVWNVLALKQQDSHWLTVREAVEVLELRGDRAYVRGTLADGARVVADGLHRIAAGSAVQPLEP</sequence>